<keyword evidence="3" id="KW-0808">Transferase</keyword>
<evidence type="ECO:0000313" key="4">
    <source>
        <dbReference type="Proteomes" id="UP000559182"/>
    </source>
</evidence>
<comment type="caution">
    <text evidence="3">The sequence shown here is derived from an EMBL/GenBank/DDBJ whole genome shotgun (WGS) entry which is preliminary data.</text>
</comment>
<dbReference type="InterPro" id="IPR029057">
    <property type="entry name" value="PRTase-like"/>
</dbReference>
<keyword evidence="3" id="KW-0328">Glycosyltransferase</keyword>
<organism evidence="3 4">
    <name type="scientific">Flexivirga oryzae</name>
    <dbReference type="NCBI Taxonomy" id="1794944"/>
    <lineage>
        <taxon>Bacteria</taxon>
        <taxon>Bacillati</taxon>
        <taxon>Actinomycetota</taxon>
        <taxon>Actinomycetes</taxon>
        <taxon>Micrococcales</taxon>
        <taxon>Dermacoccaceae</taxon>
        <taxon>Flexivirga</taxon>
    </lineage>
</organism>
<dbReference type="GO" id="GO:0016757">
    <property type="term" value="F:glycosyltransferase activity"/>
    <property type="evidence" value="ECO:0007669"/>
    <property type="project" value="UniProtKB-KW"/>
</dbReference>
<gene>
    <name evidence="3" type="ORF">FHU39_000730</name>
</gene>
<dbReference type="RefSeq" id="WP_183319062.1">
    <property type="nucleotide sequence ID" value="NZ_JACHVQ010000001.1"/>
</dbReference>
<keyword evidence="4" id="KW-1185">Reference proteome</keyword>
<comment type="similarity">
    <text evidence="1">Belongs to the ComF/GntX family.</text>
</comment>
<dbReference type="EMBL" id="JACHVQ010000001">
    <property type="protein sequence ID" value="MBB2890746.1"/>
    <property type="molecule type" value="Genomic_DNA"/>
</dbReference>
<evidence type="ECO:0000313" key="3">
    <source>
        <dbReference type="EMBL" id="MBB2890746.1"/>
    </source>
</evidence>
<evidence type="ECO:0000259" key="2">
    <source>
        <dbReference type="Pfam" id="PF00156"/>
    </source>
</evidence>
<evidence type="ECO:0000256" key="1">
    <source>
        <dbReference type="ARBA" id="ARBA00008007"/>
    </source>
</evidence>
<dbReference type="InterPro" id="IPR051910">
    <property type="entry name" value="ComF/GntX_DNA_util-trans"/>
</dbReference>
<feature type="domain" description="Phosphoribosyltransferase" evidence="2">
    <location>
        <begin position="134"/>
        <end position="236"/>
    </location>
</feature>
<dbReference type="SUPFAM" id="SSF53271">
    <property type="entry name" value="PRTase-like"/>
    <property type="match status" value="1"/>
</dbReference>
<protein>
    <submittedName>
        <fullName evidence="3">Putative amidophosphoribosyltransferase</fullName>
    </submittedName>
</protein>
<sequence>MLGVPVPALQAACDLALPRCCAGCGATGHALCAQCRATVHRAGAAAPFAAIPQPCPPGFPTTWSQVPYDGTVAELLRAFKDSGRRNVGPWLGGLLRCALAGLVAHHDGCREALVAGEQVLLCPMPSRAASIRERGREPAVELARHAARGTRAVVVHKLLRVTGHGRDQAGLGAAERSVNVLGTMRPTAAGRRLVEGRVCVVLDDIVTTGSSLAEARTALVAAGARCVAAATVAATQRHTPTHPFTRAGSVV</sequence>
<dbReference type="Proteomes" id="UP000559182">
    <property type="component" value="Unassembled WGS sequence"/>
</dbReference>
<dbReference type="InterPro" id="IPR000836">
    <property type="entry name" value="PRTase_dom"/>
</dbReference>
<dbReference type="AlphaFoldDB" id="A0A839N543"/>
<dbReference type="CDD" id="cd06223">
    <property type="entry name" value="PRTases_typeI"/>
    <property type="match status" value="1"/>
</dbReference>
<dbReference type="Gene3D" id="3.40.50.2020">
    <property type="match status" value="1"/>
</dbReference>
<dbReference type="PANTHER" id="PTHR47505">
    <property type="entry name" value="DNA UTILIZATION PROTEIN YHGH"/>
    <property type="match status" value="1"/>
</dbReference>
<reference evidence="3 4" key="1">
    <citation type="submission" date="2020-08" db="EMBL/GenBank/DDBJ databases">
        <title>Sequencing the genomes of 1000 actinobacteria strains.</title>
        <authorList>
            <person name="Klenk H.-P."/>
        </authorList>
    </citation>
    <scope>NUCLEOTIDE SEQUENCE [LARGE SCALE GENOMIC DNA]</scope>
    <source>
        <strain evidence="3 4">DSM 105369</strain>
    </source>
</reference>
<proteinExistence type="inferred from homology"/>
<dbReference type="PANTHER" id="PTHR47505:SF1">
    <property type="entry name" value="DNA UTILIZATION PROTEIN YHGH"/>
    <property type="match status" value="1"/>
</dbReference>
<accession>A0A839N543</accession>
<name>A0A839N543_9MICO</name>
<dbReference type="Pfam" id="PF00156">
    <property type="entry name" value="Pribosyltran"/>
    <property type="match status" value="1"/>
</dbReference>